<dbReference type="UniPathway" id="UPA00109">
    <property type="reaction ID" value="UER00183"/>
</dbReference>
<dbReference type="Pfam" id="PF00274">
    <property type="entry name" value="Glycolytic"/>
    <property type="match status" value="1"/>
</dbReference>
<evidence type="ECO:0000256" key="4">
    <source>
        <dbReference type="ARBA" id="ARBA00013068"/>
    </source>
</evidence>
<dbReference type="GO" id="GO:0004332">
    <property type="term" value="F:fructose-bisphosphate aldolase activity"/>
    <property type="evidence" value="ECO:0007669"/>
    <property type="project" value="UniProtKB-EC"/>
</dbReference>
<evidence type="ECO:0000256" key="5">
    <source>
        <dbReference type="ARBA" id="ARBA00023152"/>
    </source>
</evidence>
<protein>
    <recommendedName>
        <fullName evidence="4 8">Fructose-bisphosphate aldolase</fullName>
        <ecNumber evidence="4 8">4.1.2.13</ecNumber>
    </recommendedName>
</protein>
<dbReference type="Gene3D" id="3.20.20.70">
    <property type="entry name" value="Aldolase class I"/>
    <property type="match status" value="1"/>
</dbReference>
<evidence type="ECO:0000313" key="10">
    <source>
        <dbReference type="EMBL" id="AAO89070.1"/>
    </source>
</evidence>
<dbReference type="InterPro" id="IPR013785">
    <property type="entry name" value="Aldolase_TIM"/>
</dbReference>
<dbReference type="NCBIfam" id="NF033379">
    <property type="entry name" value="FrucBisAld_I"/>
    <property type="match status" value="1"/>
</dbReference>
<keyword evidence="9" id="KW-0812">Transmembrane</keyword>
<dbReference type="SUPFAM" id="SSF51569">
    <property type="entry name" value="Aldolase"/>
    <property type="match status" value="1"/>
</dbReference>
<evidence type="ECO:0000256" key="1">
    <source>
        <dbReference type="ARBA" id="ARBA00000441"/>
    </source>
</evidence>
<dbReference type="InterPro" id="IPR000741">
    <property type="entry name" value="FBA_I"/>
</dbReference>
<keyword evidence="9" id="KW-1133">Transmembrane helix</keyword>
<keyword evidence="6 8" id="KW-0456">Lyase</keyword>
<evidence type="ECO:0000256" key="6">
    <source>
        <dbReference type="ARBA" id="ARBA00023239"/>
    </source>
</evidence>
<evidence type="ECO:0000256" key="9">
    <source>
        <dbReference type="SAM" id="Phobius"/>
    </source>
</evidence>
<dbReference type="GO" id="GO:0006096">
    <property type="term" value="P:glycolytic process"/>
    <property type="evidence" value="ECO:0007669"/>
    <property type="project" value="UniProtKB-UniPathway"/>
</dbReference>
<keyword evidence="7" id="KW-0704">Schiff base</keyword>
<evidence type="ECO:0000256" key="7">
    <source>
        <dbReference type="ARBA" id="ARBA00023270"/>
    </source>
</evidence>
<evidence type="ECO:0000256" key="8">
    <source>
        <dbReference type="RuleBase" id="RU003994"/>
    </source>
</evidence>
<comment type="similarity">
    <text evidence="3 8">Belongs to the class I fructose-bisphosphate aldolase family.</text>
</comment>
<comment type="pathway">
    <text evidence="2">Carbohydrate degradation; glycolysis; D-glyceraldehyde 3-phosphate and glycerone phosphate from D-glucose: step 4/4.</text>
</comment>
<accession>Q84RH9</accession>
<proteinExistence type="evidence at transcript level"/>
<sequence>MYQSIGHDNSEKKWAKWGLASSVIANVALAGAVCMVAFGNTEPTLESTAMRVAPQVAPMVHIAPRNVFQGANFRRNLRVNAEESLGFTGYIPYPDTTGASLTPLPALQDKSPYSAELQQTAAAIVADGKGILACDESTKTIGKRLEQIGVPNEETYRRQWRELFFRTPNMNEAISSAILYEETLFQNAEDGTPFVDIMKANNVIPGIKVDTGVRATFMDGETITEGIDGLAERAAKYYKQGARFAKWRGVLRIDPNGAPSMEAIEGNARALAQYGKICQMNGLVPIIEPEVLMDGAHGIEVQRWVTEKVQAATMKALSDVNIEWEGMLLKPNMILPGTDSGKTASPEDVAKNTVEGLMRTLPAAVPGITFLSGGQSEEEATRNLNAMNKLYPNAPWKLSFSFGRALQASVLKAWDGKTENVEAAQKLFYALSKANGDASLGKFEGEHPATTGSLYEKNYVY</sequence>
<dbReference type="EMBL" id="AY234786">
    <property type="protein sequence ID" value="AAO89070.1"/>
    <property type="molecule type" value="mRNA"/>
</dbReference>
<dbReference type="AlphaFoldDB" id="Q84RH9"/>
<evidence type="ECO:0000256" key="2">
    <source>
        <dbReference type="ARBA" id="ARBA00004714"/>
    </source>
</evidence>
<dbReference type="OMA" id="GDAMQKW"/>
<dbReference type="CDD" id="cd00948">
    <property type="entry name" value="FBP_aldolase_I_a"/>
    <property type="match status" value="1"/>
</dbReference>
<comment type="catalytic activity">
    <reaction evidence="1 8">
        <text>beta-D-fructose 1,6-bisphosphate = D-glyceraldehyde 3-phosphate + dihydroxyacetone phosphate</text>
        <dbReference type="Rhea" id="RHEA:14729"/>
        <dbReference type="ChEBI" id="CHEBI:32966"/>
        <dbReference type="ChEBI" id="CHEBI:57642"/>
        <dbReference type="ChEBI" id="CHEBI:59776"/>
        <dbReference type="EC" id="4.1.2.13"/>
    </reaction>
</comment>
<organism evidence="10">
    <name type="scientific">Bigelowiella natans</name>
    <name type="common">Pedinomonas minutissima</name>
    <name type="synonym">Chlorarachnion sp. (strain CCMP621)</name>
    <dbReference type="NCBI Taxonomy" id="227086"/>
    <lineage>
        <taxon>Eukaryota</taxon>
        <taxon>Sar</taxon>
        <taxon>Rhizaria</taxon>
        <taxon>Cercozoa</taxon>
        <taxon>Chlorarachniophyceae</taxon>
        <taxon>Bigelowiella</taxon>
    </lineage>
</organism>
<dbReference type="EC" id="4.1.2.13" evidence="4 8"/>
<feature type="transmembrane region" description="Helical" evidence="9">
    <location>
        <begin position="17"/>
        <end position="38"/>
    </location>
</feature>
<reference evidence="10" key="1">
    <citation type="submission" date="2003-02" db="EMBL/GenBank/DDBJ databases">
        <title>Cytosolic and plastid-targeted fructose bisphosphate aldolase (FBA) from Bigelowiella natans and the evolution of FBA in plants and algae.</title>
        <authorList>
            <person name="Rogers M.B."/>
            <person name="Keeling P.J."/>
        </authorList>
    </citation>
    <scope>NUCLEOTIDE SEQUENCE</scope>
    <source>
        <strain evidence="10">CCMP 621</strain>
    </source>
</reference>
<keyword evidence="9" id="KW-0472">Membrane</keyword>
<gene>
    <name evidence="10" type="primary">fbaIp</name>
</gene>
<evidence type="ECO:0000256" key="3">
    <source>
        <dbReference type="ARBA" id="ARBA00010387"/>
    </source>
</evidence>
<name>Q84RH9_BIGNA</name>
<dbReference type="PANTHER" id="PTHR11627">
    <property type="entry name" value="FRUCTOSE-BISPHOSPHATE ALDOLASE"/>
    <property type="match status" value="1"/>
</dbReference>
<dbReference type="FunFam" id="3.20.20.70:FF:000140">
    <property type="entry name" value="Fructose-bisphosphate aldolase"/>
    <property type="match status" value="1"/>
</dbReference>
<dbReference type="HOGENOM" id="CLU_031243_0_0_1"/>
<keyword evidence="5 8" id="KW-0324">Glycolysis</keyword>
<dbReference type="InterPro" id="IPR029768">
    <property type="entry name" value="Aldolase_I_AS"/>
</dbReference>
<dbReference type="PROSITE" id="PS00158">
    <property type="entry name" value="ALDOLASE_CLASS_I"/>
    <property type="match status" value="1"/>
</dbReference>